<dbReference type="HOGENOM" id="CLU_1773130_0_0_2"/>
<dbReference type="KEGG" id="hru:Halru_0020"/>
<reference evidence="1" key="1">
    <citation type="submission" date="2011-09" db="EMBL/GenBank/DDBJ databases">
        <title>Complete sequence of Halovivax ruber XH-70.</title>
        <authorList>
            <consortium name="US DOE Joint Genome Institute"/>
            <person name="Lucas S."/>
            <person name="Han J."/>
            <person name="Lapidus A."/>
            <person name="Cheng J.-F."/>
            <person name="Goodwin L."/>
            <person name="Pitluck S."/>
            <person name="Peters L."/>
            <person name="Mikhailova N."/>
            <person name="Davenport K."/>
            <person name="Detter J.C."/>
            <person name="Han C."/>
            <person name="Tapia R."/>
            <person name="Land M."/>
            <person name="Hauser L."/>
            <person name="Kyrpides N."/>
            <person name="Ivanova N."/>
            <person name="Pagani I."/>
            <person name="Sproer C."/>
            <person name="Anderson I."/>
            <person name="Woyke T."/>
        </authorList>
    </citation>
    <scope>NUCLEOTIDE SEQUENCE</scope>
    <source>
        <strain evidence="1">XH-70</strain>
    </source>
</reference>
<dbReference type="EMBL" id="CP003050">
    <property type="protein sequence ID" value="AGB14675.1"/>
    <property type="molecule type" value="Genomic_DNA"/>
</dbReference>
<name>L0I571_HALRX</name>
<organism evidence="1 2">
    <name type="scientific">Halovivax ruber (strain DSM 18193 / JCM 13892 / XH-70)</name>
    <dbReference type="NCBI Taxonomy" id="797302"/>
    <lineage>
        <taxon>Archaea</taxon>
        <taxon>Methanobacteriati</taxon>
        <taxon>Methanobacteriota</taxon>
        <taxon>Stenosarchaea group</taxon>
        <taxon>Halobacteria</taxon>
        <taxon>Halobacteriales</taxon>
        <taxon>Natrialbaceae</taxon>
        <taxon>Halovivax</taxon>
    </lineage>
</organism>
<dbReference type="AlphaFoldDB" id="L0I571"/>
<keyword evidence="2" id="KW-1185">Reference proteome</keyword>
<proteinExistence type="predicted"/>
<evidence type="ECO:0000313" key="2">
    <source>
        <dbReference type="Proteomes" id="UP000010846"/>
    </source>
</evidence>
<dbReference type="Proteomes" id="UP000010846">
    <property type="component" value="Chromosome"/>
</dbReference>
<protein>
    <submittedName>
        <fullName evidence="1">Uncharacterized protein</fullName>
    </submittedName>
</protein>
<dbReference type="eggNOG" id="arCOG11189">
    <property type="taxonomic scope" value="Archaea"/>
</dbReference>
<sequence>MTSAGCLSRLSREEPRLVYVALENQSSERKTVDLKVNADGETRIDTSITLSSIDKSTDQPDPSDAPYQCYLTGDWPERGTYEVVARLTDIDRTFRSTSRGIEPGSDFGLMGMVHPGRDAIGWFSETVGPDEITEYENWLERYGETR</sequence>
<evidence type="ECO:0000313" key="1">
    <source>
        <dbReference type="EMBL" id="AGB14675.1"/>
    </source>
</evidence>
<gene>
    <name evidence="1" type="ordered locus">Halru_0020</name>
</gene>
<accession>L0I571</accession>